<keyword evidence="3" id="KW-1185">Reference proteome</keyword>
<gene>
    <name evidence="2" type="ORF">RRG08_002282</name>
</gene>
<proteinExistence type="predicted"/>
<dbReference type="EMBL" id="JAWDGP010004263">
    <property type="protein sequence ID" value="KAK3766044.1"/>
    <property type="molecule type" value="Genomic_DNA"/>
</dbReference>
<protein>
    <submittedName>
        <fullName evidence="2">Uncharacterized protein</fullName>
    </submittedName>
</protein>
<evidence type="ECO:0000256" key="1">
    <source>
        <dbReference type="SAM" id="MobiDB-lite"/>
    </source>
</evidence>
<name>A0AAE0ZAY9_9GAST</name>
<dbReference type="AlphaFoldDB" id="A0AAE0ZAY9"/>
<organism evidence="2 3">
    <name type="scientific">Elysia crispata</name>
    <name type="common">lettuce slug</name>
    <dbReference type="NCBI Taxonomy" id="231223"/>
    <lineage>
        <taxon>Eukaryota</taxon>
        <taxon>Metazoa</taxon>
        <taxon>Spiralia</taxon>
        <taxon>Lophotrochozoa</taxon>
        <taxon>Mollusca</taxon>
        <taxon>Gastropoda</taxon>
        <taxon>Heterobranchia</taxon>
        <taxon>Euthyneura</taxon>
        <taxon>Panpulmonata</taxon>
        <taxon>Sacoglossa</taxon>
        <taxon>Placobranchoidea</taxon>
        <taxon>Plakobranchidae</taxon>
        <taxon>Elysia</taxon>
    </lineage>
</organism>
<feature type="region of interest" description="Disordered" evidence="1">
    <location>
        <begin position="1"/>
        <end position="21"/>
    </location>
</feature>
<reference evidence="2" key="1">
    <citation type="journal article" date="2023" name="G3 (Bethesda)">
        <title>A reference genome for the long-term kleptoplast-retaining sea slug Elysia crispata morphotype clarki.</title>
        <authorList>
            <person name="Eastman K.E."/>
            <person name="Pendleton A.L."/>
            <person name="Shaikh M.A."/>
            <person name="Suttiyut T."/>
            <person name="Ogas R."/>
            <person name="Tomko P."/>
            <person name="Gavelis G."/>
            <person name="Widhalm J.R."/>
            <person name="Wisecaver J.H."/>
        </authorList>
    </citation>
    <scope>NUCLEOTIDE SEQUENCE</scope>
    <source>
        <strain evidence="2">ECLA1</strain>
    </source>
</reference>
<evidence type="ECO:0000313" key="3">
    <source>
        <dbReference type="Proteomes" id="UP001283361"/>
    </source>
</evidence>
<accession>A0AAE0ZAY9</accession>
<sequence length="66" mass="7308">MPVGQLESCGKNNGSAAARQPEIPIGSSWLNSLTIGEDPTNFWLLSRRERVPTRCYQRSSYGVDLP</sequence>
<dbReference type="Proteomes" id="UP001283361">
    <property type="component" value="Unassembled WGS sequence"/>
</dbReference>
<evidence type="ECO:0000313" key="2">
    <source>
        <dbReference type="EMBL" id="KAK3766044.1"/>
    </source>
</evidence>
<comment type="caution">
    <text evidence="2">The sequence shown here is derived from an EMBL/GenBank/DDBJ whole genome shotgun (WGS) entry which is preliminary data.</text>
</comment>